<dbReference type="AlphaFoldDB" id="A0A3E0TXN6"/>
<feature type="domain" description="RsdA/BaiN/AoA(So)-like insert" evidence="5">
    <location>
        <begin position="198"/>
        <end position="348"/>
    </location>
</feature>
<protein>
    <submittedName>
        <fullName evidence="6">NAD(P)/FAD-dependent oxidoreductase</fullName>
    </submittedName>
</protein>
<proteinExistence type="predicted"/>
<dbReference type="InterPro" id="IPR036188">
    <property type="entry name" value="FAD/NAD-bd_sf"/>
</dbReference>
<dbReference type="Gene3D" id="1.10.8.260">
    <property type="entry name" value="HI0933 insert domain-like"/>
    <property type="match status" value="1"/>
</dbReference>
<evidence type="ECO:0000313" key="7">
    <source>
        <dbReference type="Proteomes" id="UP000256478"/>
    </source>
</evidence>
<dbReference type="EMBL" id="QUOU01000001">
    <property type="protein sequence ID" value="REL28652.1"/>
    <property type="molecule type" value="Genomic_DNA"/>
</dbReference>
<dbReference type="InterPro" id="IPR004792">
    <property type="entry name" value="BaiN-like"/>
</dbReference>
<keyword evidence="3" id="KW-0274">FAD</keyword>
<comment type="caution">
    <text evidence="6">The sequence shown here is derived from an EMBL/GenBank/DDBJ whole genome shotgun (WGS) entry which is preliminary data.</text>
</comment>
<dbReference type="SUPFAM" id="SSF51905">
    <property type="entry name" value="FAD/NAD(P)-binding domain"/>
    <property type="match status" value="1"/>
</dbReference>
<dbReference type="InterPro" id="IPR023166">
    <property type="entry name" value="BaiN-like_dom_sf"/>
</dbReference>
<evidence type="ECO:0000256" key="1">
    <source>
        <dbReference type="ARBA" id="ARBA00001974"/>
    </source>
</evidence>
<dbReference type="Gene3D" id="3.50.50.60">
    <property type="entry name" value="FAD/NAD(P)-binding domain"/>
    <property type="match status" value="1"/>
</dbReference>
<feature type="domain" description="RsdA/BaiN/AoA(So)-like Rossmann fold-like" evidence="4">
    <location>
        <begin position="7"/>
        <end position="401"/>
    </location>
</feature>
<reference evidence="6 7" key="1">
    <citation type="submission" date="2018-08" db="EMBL/GenBank/DDBJ databases">
        <title>Thalassotalea euphylliae genome.</title>
        <authorList>
            <person name="Summers S."/>
            <person name="Rice S.A."/>
            <person name="Freckelton M.L."/>
            <person name="Nedved B.T."/>
            <person name="Hadfield M.G."/>
        </authorList>
    </citation>
    <scope>NUCLEOTIDE SEQUENCE [LARGE SCALE GENOMIC DNA]</scope>
    <source>
        <strain evidence="6 7">H1</strain>
    </source>
</reference>
<evidence type="ECO:0000313" key="6">
    <source>
        <dbReference type="EMBL" id="REL28652.1"/>
    </source>
</evidence>
<dbReference type="PANTHER" id="PTHR42887">
    <property type="entry name" value="OS12G0638800 PROTEIN"/>
    <property type="match status" value="1"/>
</dbReference>
<dbReference type="PRINTS" id="PR00411">
    <property type="entry name" value="PNDRDTASEI"/>
</dbReference>
<dbReference type="RefSeq" id="WP_116009682.1">
    <property type="nucleotide sequence ID" value="NZ_QUOU01000001.1"/>
</dbReference>
<accession>A0A3E0TXN6</accession>
<dbReference type="InterPro" id="IPR055178">
    <property type="entry name" value="RsdA/BaiN/AoA(So)-like_dom"/>
</dbReference>
<evidence type="ECO:0000259" key="4">
    <source>
        <dbReference type="Pfam" id="PF03486"/>
    </source>
</evidence>
<name>A0A3E0TXN6_9GAMM</name>
<organism evidence="6 7">
    <name type="scientific">Thalassotalea euphylliae</name>
    <dbReference type="NCBI Taxonomy" id="1655234"/>
    <lineage>
        <taxon>Bacteria</taxon>
        <taxon>Pseudomonadati</taxon>
        <taxon>Pseudomonadota</taxon>
        <taxon>Gammaproteobacteria</taxon>
        <taxon>Alteromonadales</taxon>
        <taxon>Colwelliaceae</taxon>
        <taxon>Thalassotalea</taxon>
    </lineage>
</organism>
<dbReference type="Pfam" id="PF22780">
    <property type="entry name" value="HI0933_like_1st"/>
    <property type="match status" value="1"/>
</dbReference>
<sequence length="403" mass="43966">MSVVTTDVLIIGAGAAGLMCAATAGYRGKSVTVVDMGKKPGRKILISGGGRCNFTNENARPENYLCQNPHFVKSALSRYSAQDFIELVDRHGLAYHHKTLGQLFCDDSAQDIVDILMTECDWAGVNIALRSEVLSVTALSRESEESEQGYQVVTSGETYQCHSLVIASGGLTMPKLGATPIGYKIAEQFDLDVLPTMAALVPFTLHDHDKQRFDGLSGISLPTVVTADDGTQFRENILFTHRGLSGPAILQISSFWRAGQAVTIDLLPDSPIAELVKDWRQNSPQKSLKNLLTTVLPKRLVEAMVNNKELTDKVISQLSNEEVTYLQQYLHHWQIKPNGTEGYRTAEVTLGGVETDELSSKTFEAKNAKGLFFIGEVIDVTGWLGGYNFQFAWSSGVACGQAV</sequence>
<dbReference type="Pfam" id="PF03486">
    <property type="entry name" value="HI0933_like"/>
    <property type="match status" value="1"/>
</dbReference>
<dbReference type="InterPro" id="IPR057661">
    <property type="entry name" value="RsdA/BaiN/AoA(So)_Rossmann"/>
</dbReference>
<comment type="cofactor">
    <cofactor evidence="1">
        <name>FAD</name>
        <dbReference type="ChEBI" id="CHEBI:57692"/>
    </cofactor>
</comment>
<dbReference type="Gene3D" id="2.40.30.10">
    <property type="entry name" value="Translation factors"/>
    <property type="match status" value="1"/>
</dbReference>
<dbReference type="Proteomes" id="UP000256478">
    <property type="component" value="Unassembled WGS sequence"/>
</dbReference>
<gene>
    <name evidence="6" type="ORF">DXX93_20165</name>
</gene>
<dbReference type="SUPFAM" id="SSF160996">
    <property type="entry name" value="HI0933 insert domain-like"/>
    <property type="match status" value="1"/>
</dbReference>
<dbReference type="NCBIfam" id="TIGR00275">
    <property type="entry name" value="aminoacetone oxidase family FAD-binding enzyme"/>
    <property type="match status" value="1"/>
</dbReference>
<dbReference type="OrthoDB" id="9773233at2"/>
<evidence type="ECO:0000256" key="2">
    <source>
        <dbReference type="ARBA" id="ARBA00022630"/>
    </source>
</evidence>
<dbReference type="PANTHER" id="PTHR42887:SF2">
    <property type="entry name" value="OS12G0638800 PROTEIN"/>
    <property type="match status" value="1"/>
</dbReference>
<keyword evidence="2" id="KW-0285">Flavoprotein</keyword>
<evidence type="ECO:0000256" key="3">
    <source>
        <dbReference type="ARBA" id="ARBA00022827"/>
    </source>
</evidence>
<evidence type="ECO:0000259" key="5">
    <source>
        <dbReference type="Pfam" id="PF22780"/>
    </source>
</evidence>